<name>B6F0T6_PTEPN</name>
<dbReference type="PROSITE" id="PS51752">
    <property type="entry name" value="JACALIN_LECTIN"/>
    <property type="match status" value="1"/>
</dbReference>
<keyword evidence="3" id="KW-0430">Lectin</keyword>
<dbReference type="InterPro" id="IPR001229">
    <property type="entry name" value="Jacalin-like_lectin_dom"/>
</dbReference>
<dbReference type="SMART" id="SM00915">
    <property type="entry name" value="Jacalin"/>
    <property type="match status" value="1"/>
</dbReference>
<dbReference type="EMBL" id="AB425239">
    <property type="protein sequence ID" value="BAG80529.1"/>
    <property type="molecule type" value="mRNA"/>
</dbReference>
<dbReference type="AlphaFoldDB" id="B6F0T6"/>
<evidence type="ECO:0000259" key="2">
    <source>
        <dbReference type="PROSITE" id="PS51752"/>
    </source>
</evidence>
<feature type="signal peptide" evidence="1">
    <location>
        <begin position="1"/>
        <end position="22"/>
    </location>
</feature>
<accession>B6F0T6</accession>
<dbReference type="Gene3D" id="2.100.10.30">
    <property type="entry name" value="Jacalin-like lectin domain"/>
    <property type="match status" value="1"/>
</dbReference>
<dbReference type="Pfam" id="PF01419">
    <property type="entry name" value="Jacalin"/>
    <property type="match status" value="1"/>
</dbReference>
<proteinExistence type="evidence at transcript level"/>
<dbReference type="SUPFAM" id="SSF51101">
    <property type="entry name" value="Mannose-binding lectins"/>
    <property type="match status" value="1"/>
</dbReference>
<sequence length="167" mass="18247">MKSALSIIWVVVSCWVVSQTNAQQCTMNLPLSGGSGGGAFSDADFVSKGLITKVQLECGPFFTSIKVRYGTTWAPKHGWGQSNCDNWWKRGSMKEYTLGANEYITGAIVSHGKYINSVTLTTNKKSFDKCGSGQGTTDTIINGRRVMYFKGRSGCIVDAFQLYGPTW</sequence>
<organism evidence="3">
    <name type="scientific">Pteria penguin</name>
    <name type="common">Winged pearl oyster</name>
    <name type="synonym">Magnavicula penguin</name>
    <dbReference type="NCBI Taxonomy" id="113549"/>
    <lineage>
        <taxon>Eukaryota</taxon>
        <taxon>Metazoa</taxon>
        <taxon>Spiralia</taxon>
        <taxon>Lophotrochozoa</taxon>
        <taxon>Mollusca</taxon>
        <taxon>Bivalvia</taxon>
        <taxon>Autobranchia</taxon>
        <taxon>Pteriomorphia</taxon>
        <taxon>Pterioida</taxon>
        <taxon>Pterioidea</taxon>
        <taxon>Pteriidae</taxon>
        <taxon>Pteria</taxon>
    </lineage>
</organism>
<dbReference type="GO" id="GO:0030246">
    <property type="term" value="F:carbohydrate binding"/>
    <property type="evidence" value="ECO:0007669"/>
    <property type="project" value="UniProtKB-KW"/>
</dbReference>
<dbReference type="InterPro" id="IPR036404">
    <property type="entry name" value="Jacalin-like_lectin_dom_sf"/>
</dbReference>
<evidence type="ECO:0000256" key="1">
    <source>
        <dbReference type="SAM" id="SignalP"/>
    </source>
</evidence>
<protein>
    <submittedName>
        <fullName evidence="3">Jacalin-related lectin</fullName>
    </submittedName>
</protein>
<feature type="domain" description="Jacalin-type lectin" evidence="2">
    <location>
        <begin position="26"/>
        <end position="166"/>
    </location>
</feature>
<gene>
    <name evidence="3" type="primary">PPL2-g</name>
</gene>
<evidence type="ECO:0000313" key="3">
    <source>
        <dbReference type="EMBL" id="BAG80529.1"/>
    </source>
</evidence>
<reference evidence="3" key="1">
    <citation type="journal article" date="2014" name="PLoS ONE">
        <title>Novel Matrix Proteins of Pteria penguin Pearl Oyster Shell Nacre Homologous to the Jacalin-Related ?-Prism Fold Lectins.</title>
        <authorList>
            <person name="Naganuma T."/>
            <person name="Hoshino W."/>
            <person name="Shikanai Y."/>
            <person name="Sato R."/>
            <person name="Liu K."/>
            <person name="Sato S."/>
            <person name="Muramoto K."/>
            <person name="Osada M."/>
            <person name="Yoshimi K."/>
            <person name="Ogawa T."/>
        </authorList>
    </citation>
    <scope>NUCLEOTIDE SEQUENCE</scope>
    <source>
        <tissue evidence="3">Mantle</tissue>
    </source>
</reference>
<keyword evidence="1" id="KW-0732">Signal</keyword>
<feature type="chain" id="PRO_5002842648" evidence="1">
    <location>
        <begin position="23"/>
        <end position="167"/>
    </location>
</feature>